<proteinExistence type="predicted"/>
<evidence type="ECO:0000313" key="3">
    <source>
        <dbReference type="Proteomes" id="UP001189429"/>
    </source>
</evidence>
<feature type="compositionally biased region" description="Low complexity" evidence="1">
    <location>
        <begin position="43"/>
        <end position="52"/>
    </location>
</feature>
<dbReference type="EMBL" id="CAUYUJ010001558">
    <property type="protein sequence ID" value="CAK0796489.1"/>
    <property type="molecule type" value="Genomic_DNA"/>
</dbReference>
<organism evidence="2 3">
    <name type="scientific">Prorocentrum cordatum</name>
    <dbReference type="NCBI Taxonomy" id="2364126"/>
    <lineage>
        <taxon>Eukaryota</taxon>
        <taxon>Sar</taxon>
        <taxon>Alveolata</taxon>
        <taxon>Dinophyceae</taxon>
        <taxon>Prorocentrales</taxon>
        <taxon>Prorocentraceae</taxon>
        <taxon>Prorocentrum</taxon>
    </lineage>
</organism>
<dbReference type="Proteomes" id="UP001189429">
    <property type="component" value="Unassembled WGS sequence"/>
</dbReference>
<feature type="region of interest" description="Disordered" evidence="1">
    <location>
        <begin position="1"/>
        <end position="81"/>
    </location>
</feature>
<gene>
    <name evidence="2" type="ORF">PCOR1329_LOCUS5863</name>
</gene>
<name>A0ABN9PWY4_9DINO</name>
<reference evidence="2" key="1">
    <citation type="submission" date="2023-10" db="EMBL/GenBank/DDBJ databases">
        <authorList>
            <person name="Chen Y."/>
            <person name="Shah S."/>
            <person name="Dougan E. K."/>
            <person name="Thang M."/>
            <person name="Chan C."/>
        </authorList>
    </citation>
    <scope>NUCLEOTIDE SEQUENCE [LARGE SCALE GENOMIC DNA]</scope>
</reference>
<protein>
    <submittedName>
        <fullName evidence="2">Uncharacterized protein</fullName>
    </submittedName>
</protein>
<sequence length="353" mass="39413">MLTAGLTQAPPSPHDAAYPQPAYPQSASSQLGYPQPGCPQPAYPQSAYPQSANGSQQGLSLPVPGSLVSFDQAGRPVGSAQPCGGAPVGPYAQFPQHGGSSGAARCIVKMPRPLREDGTAFVGGIPKRSATFGWAELCATPDPEASLAPSPQVAQKTWCNSYMYFPAKHSHTERQFLERFVQGPNGEWLDVVKARRMAEYYEEQRLKAMKEQMERELIMSGSVMQNTHFTDAYSGERLVACGGELLPRQQLLDEFDIHDRAYEFKQQLQDAKSEFDFDNLRVPWPFGRPHRNKRISQHTYDWFDRANPYISCDRDVEIIETASTYVDREHHERWGSGQRMYTEGPAAVQRLDL</sequence>
<evidence type="ECO:0000256" key="1">
    <source>
        <dbReference type="SAM" id="MobiDB-lite"/>
    </source>
</evidence>
<comment type="caution">
    <text evidence="2">The sequence shown here is derived from an EMBL/GenBank/DDBJ whole genome shotgun (WGS) entry which is preliminary data.</text>
</comment>
<evidence type="ECO:0000313" key="2">
    <source>
        <dbReference type="EMBL" id="CAK0796489.1"/>
    </source>
</evidence>
<keyword evidence="3" id="KW-1185">Reference proteome</keyword>
<accession>A0ABN9PWY4</accession>
<feature type="compositionally biased region" description="Low complexity" evidence="1">
    <location>
        <begin position="16"/>
        <end position="30"/>
    </location>
</feature>